<gene>
    <name evidence="2" type="ORF">M569_01474</name>
</gene>
<organism evidence="2 3">
    <name type="scientific">Genlisea aurea</name>
    <dbReference type="NCBI Taxonomy" id="192259"/>
    <lineage>
        <taxon>Eukaryota</taxon>
        <taxon>Viridiplantae</taxon>
        <taxon>Streptophyta</taxon>
        <taxon>Embryophyta</taxon>
        <taxon>Tracheophyta</taxon>
        <taxon>Spermatophyta</taxon>
        <taxon>Magnoliopsida</taxon>
        <taxon>eudicotyledons</taxon>
        <taxon>Gunneridae</taxon>
        <taxon>Pentapetalae</taxon>
        <taxon>asterids</taxon>
        <taxon>lamiids</taxon>
        <taxon>Lamiales</taxon>
        <taxon>Lentibulariaceae</taxon>
        <taxon>Genlisea</taxon>
    </lineage>
</organism>
<reference evidence="2 3" key="1">
    <citation type="journal article" date="2013" name="BMC Genomics">
        <title>The miniature genome of a carnivorous plant Genlisea aurea contains a low number of genes and short non-coding sequences.</title>
        <authorList>
            <person name="Leushkin E.V."/>
            <person name="Sutormin R.A."/>
            <person name="Nabieva E.R."/>
            <person name="Penin A.A."/>
            <person name="Kondrashov A.S."/>
            <person name="Logacheva M.D."/>
        </authorList>
    </citation>
    <scope>NUCLEOTIDE SEQUENCE [LARGE SCALE GENOMIC DNA]</scope>
</reference>
<comment type="caution">
    <text evidence="2">The sequence shown here is derived from an EMBL/GenBank/DDBJ whole genome shotgun (WGS) entry which is preliminary data.</text>
</comment>
<evidence type="ECO:0000256" key="1">
    <source>
        <dbReference type="SAM" id="MobiDB-lite"/>
    </source>
</evidence>
<dbReference type="OrthoDB" id="1111059at2759"/>
<dbReference type="Proteomes" id="UP000015453">
    <property type="component" value="Unassembled WGS sequence"/>
</dbReference>
<dbReference type="Pfam" id="PF07816">
    <property type="entry name" value="DUF1645"/>
    <property type="match status" value="1"/>
</dbReference>
<sequence length="248" mass="27784">METDFDEREVSLCPSFNFGSDDSLTEIACRVASEINAGDCGDGDFEFSFLRKDGEILADEFFHNLRIESVFPLFDQDLLPRNEDSEFESRINIPSIEIFVEDKNDRDESEMVPTGAYCVWRPKNKSVEIESPTRTPRPIRKKKSAGSESPRSSSSNRKTDIVFLASSSSSSSSSRTGKEPMERSAVQANGKAAAVPRAKASSSAQASVIYVRYREMKEEEKKKSFLPYRQDLVGIFSHANAARRLPLL</sequence>
<dbReference type="EMBL" id="AUSU01000484">
    <property type="protein sequence ID" value="EPS73287.1"/>
    <property type="molecule type" value="Genomic_DNA"/>
</dbReference>
<dbReference type="PANTHER" id="PTHR33095">
    <property type="entry name" value="OS07G0619500 PROTEIN"/>
    <property type="match status" value="1"/>
</dbReference>
<feature type="compositionally biased region" description="Low complexity" evidence="1">
    <location>
        <begin position="146"/>
        <end position="155"/>
    </location>
</feature>
<dbReference type="AlphaFoldDB" id="S8EL02"/>
<name>S8EL02_9LAMI</name>
<dbReference type="InterPro" id="IPR012442">
    <property type="entry name" value="DUF1645_plant"/>
</dbReference>
<accession>S8EL02</accession>
<feature type="region of interest" description="Disordered" evidence="1">
    <location>
        <begin position="128"/>
        <end position="198"/>
    </location>
</feature>
<proteinExistence type="predicted"/>
<protein>
    <submittedName>
        <fullName evidence="2">Uncharacterized protein</fullName>
    </submittedName>
</protein>
<keyword evidence="3" id="KW-1185">Reference proteome</keyword>
<dbReference type="PANTHER" id="PTHR33095:SF23">
    <property type="entry name" value="DUF1645 FAMILY PROTEIN"/>
    <property type="match status" value="1"/>
</dbReference>
<evidence type="ECO:0000313" key="3">
    <source>
        <dbReference type="Proteomes" id="UP000015453"/>
    </source>
</evidence>
<evidence type="ECO:0000313" key="2">
    <source>
        <dbReference type="EMBL" id="EPS73287.1"/>
    </source>
</evidence>